<accession>A0AAD8X8Q5</accession>
<keyword evidence="1" id="KW-0479">Metal-binding</keyword>
<protein>
    <recommendedName>
        <fullName evidence="5">BED-type domain-containing protein</fullName>
    </recommendedName>
</protein>
<comment type="caution">
    <text evidence="6">The sequence shown here is derived from an EMBL/GenBank/DDBJ whole genome shotgun (WGS) entry which is preliminary data.</text>
</comment>
<dbReference type="Proteomes" id="UP001231189">
    <property type="component" value="Unassembled WGS sequence"/>
</dbReference>
<evidence type="ECO:0000259" key="5">
    <source>
        <dbReference type="Pfam" id="PF02892"/>
    </source>
</evidence>
<dbReference type="GO" id="GO:0003677">
    <property type="term" value="F:DNA binding"/>
    <property type="evidence" value="ECO:0007669"/>
    <property type="project" value="InterPro"/>
</dbReference>
<evidence type="ECO:0000256" key="2">
    <source>
        <dbReference type="ARBA" id="ARBA00022771"/>
    </source>
</evidence>
<evidence type="ECO:0000256" key="3">
    <source>
        <dbReference type="ARBA" id="ARBA00022833"/>
    </source>
</evidence>
<keyword evidence="7" id="KW-1185">Reference proteome</keyword>
<evidence type="ECO:0000313" key="6">
    <source>
        <dbReference type="EMBL" id="KAK1698312.1"/>
    </source>
</evidence>
<gene>
    <name evidence="6" type="ORF">QYE76_015009</name>
</gene>
<dbReference type="AlphaFoldDB" id="A0AAD8X8Q5"/>
<dbReference type="Pfam" id="PF02892">
    <property type="entry name" value="zf-BED"/>
    <property type="match status" value="1"/>
</dbReference>
<dbReference type="InterPro" id="IPR003656">
    <property type="entry name" value="Znf_BED"/>
</dbReference>
<evidence type="ECO:0000313" key="7">
    <source>
        <dbReference type="Proteomes" id="UP001231189"/>
    </source>
</evidence>
<sequence>MSYLGAGPDDAAASLHTPDESPDITVKKQRNTRSKIWQHFTVQDKNVNRANCNYCGVELGCKSASAEFGCLEVDDDDDEIISLD</sequence>
<evidence type="ECO:0000256" key="4">
    <source>
        <dbReference type="SAM" id="MobiDB-lite"/>
    </source>
</evidence>
<dbReference type="EMBL" id="JAUUTY010000001">
    <property type="protein sequence ID" value="KAK1698312.1"/>
    <property type="molecule type" value="Genomic_DNA"/>
</dbReference>
<name>A0AAD8X8Q5_LOLMU</name>
<evidence type="ECO:0000256" key="1">
    <source>
        <dbReference type="ARBA" id="ARBA00022723"/>
    </source>
</evidence>
<keyword evidence="2" id="KW-0863">Zinc-finger</keyword>
<dbReference type="GO" id="GO:0008270">
    <property type="term" value="F:zinc ion binding"/>
    <property type="evidence" value="ECO:0007669"/>
    <property type="project" value="UniProtKB-KW"/>
</dbReference>
<reference evidence="6" key="1">
    <citation type="submission" date="2023-07" db="EMBL/GenBank/DDBJ databases">
        <title>A chromosome-level genome assembly of Lolium multiflorum.</title>
        <authorList>
            <person name="Chen Y."/>
            <person name="Copetti D."/>
            <person name="Kolliker R."/>
            <person name="Studer B."/>
        </authorList>
    </citation>
    <scope>NUCLEOTIDE SEQUENCE</scope>
    <source>
        <strain evidence="6">02402/16</strain>
        <tissue evidence="6">Leaf</tissue>
    </source>
</reference>
<organism evidence="6 7">
    <name type="scientific">Lolium multiflorum</name>
    <name type="common">Italian ryegrass</name>
    <name type="synonym">Lolium perenne subsp. multiflorum</name>
    <dbReference type="NCBI Taxonomy" id="4521"/>
    <lineage>
        <taxon>Eukaryota</taxon>
        <taxon>Viridiplantae</taxon>
        <taxon>Streptophyta</taxon>
        <taxon>Embryophyta</taxon>
        <taxon>Tracheophyta</taxon>
        <taxon>Spermatophyta</taxon>
        <taxon>Magnoliopsida</taxon>
        <taxon>Liliopsida</taxon>
        <taxon>Poales</taxon>
        <taxon>Poaceae</taxon>
        <taxon>BOP clade</taxon>
        <taxon>Pooideae</taxon>
        <taxon>Poodae</taxon>
        <taxon>Poeae</taxon>
        <taxon>Poeae Chloroplast Group 2 (Poeae type)</taxon>
        <taxon>Loliodinae</taxon>
        <taxon>Loliinae</taxon>
        <taxon>Lolium</taxon>
    </lineage>
</organism>
<feature type="domain" description="BED-type" evidence="5">
    <location>
        <begin position="34"/>
        <end position="59"/>
    </location>
</feature>
<keyword evidence="3" id="KW-0862">Zinc</keyword>
<feature type="region of interest" description="Disordered" evidence="4">
    <location>
        <begin position="1"/>
        <end position="30"/>
    </location>
</feature>
<proteinExistence type="predicted"/>